<dbReference type="InterPro" id="IPR029045">
    <property type="entry name" value="ClpP/crotonase-like_dom_sf"/>
</dbReference>
<proteinExistence type="predicted"/>
<dbReference type="CDD" id="cd07563">
    <property type="entry name" value="Peptidase_S41_IRBP"/>
    <property type="match status" value="1"/>
</dbReference>
<name>A0ABW7XM08_9MICO</name>
<dbReference type="Gene3D" id="3.90.226.10">
    <property type="entry name" value="2-enoyl-CoA Hydratase, Chain A, domain 1"/>
    <property type="match status" value="1"/>
</dbReference>
<sequence>MTARMLIAQVQELVRTHYVFPDVAVGVADALDGLTADADDEPAFAEAATTVLQSVNGDRHLRVRHYPEGVPPEQDEGEVRAYFAALARESGPAISEVRRLDGNVGLLRIGPIILPPEYVRPAASAAFTLLQGVRRLVVDLRDCVGGVPESVALLVSHLLGDEPVHLLDLVHRDGTVEPSFTTPAVAPRLPDVPVVVLTSGRTFSGGEELAYDLQALGRAVVVGETTAGGAHPREAFDLTAHLQLHVPIARSVHAVTGTNWEGVGVVPDHPCAAERAVDVALAL</sequence>
<organism evidence="2 3">
    <name type="scientific">Promicromonospora kroppenstedtii</name>
    <dbReference type="NCBI Taxonomy" id="440482"/>
    <lineage>
        <taxon>Bacteria</taxon>
        <taxon>Bacillati</taxon>
        <taxon>Actinomycetota</taxon>
        <taxon>Actinomycetes</taxon>
        <taxon>Micrococcales</taxon>
        <taxon>Promicromonosporaceae</taxon>
        <taxon>Promicromonospora</taxon>
    </lineage>
</organism>
<comment type="caution">
    <text evidence="2">The sequence shown here is derived from an EMBL/GenBank/DDBJ whole genome shotgun (WGS) entry which is preliminary data.</text>
</comment>
<keyword evidence="3" id="KW-1185">Reference proteome</keyword>
<dbReference type="SUPFAM" id="SSF52096">
    <property type="entry name" value="ClpP/crotonase"/>
    <property type="match status" value="1"/>
</dbReference>
<dbReference type="SMART" id="SM00245">
    <property type="entry name" value="TSPc"/>
    <property type="match status" value="1"/>
</dbReference>
<feature type="domain" description="Tail specific protease" evidence="1">
    <location>
        <begin position="79"/>
        <end position="272"/>
    </location>
</feature>
<dbReference type="PANTHER" id="PTHR11261">
    <property type="entry name" value="INTERPHOTORECEPTOR RETINOID-BINDING PROTEIN"/>
    <property type="match status" value="1"/>
</dbReference>
<evidence type="ECO:0000313" key="2">
    <source>
        <dbReference type="EMBL" id="MFI2488559.1"/>
    </source>
</evidence>
<dbReference type="EMBL" id="JBIRYI010000010">
    <property type="protein sequence ID" value="MFI2488559.1"/>
    <property type="molecule type" value="Genomic_DNA"/>
</dbReference>
<keyword evidence="2" id="KW-0378">Hydrolase</keyword>
<reference evidence="2 3" key="1">
    <citation type="submission" date="2024-10" db="EMBL/GenBank/DDBJ databases">
        <title>The Natural Products Discovery Center: Release of the First 8490 Sequenced Strains for Exploring Actinobacteria Biosynthetic Diversity.</title>
        <authorList>
            <person name="Kalkreuter E."/>
            <person name="Kautsar S.A."/>
            <person name="Yang D."/>
            <person name="Bader C.D."/>
            <person name="Teijaro C.N."/>
            <person name="Fluegel L."/>
            <person name="Davis C.M."/>
            <person name="Simpson J.R."/>
            <person name="Lauterbach L."/>
            <person name="Steele A.D."/>
            <person name="Gui C."/>
            <person name="Meng S."/>
            <person name="Li G."/>
            <person name="Viehrig K."/>
            <person name="Ye F."/>
            <person name="Su P."/>
            <person name="Kiefer A.F."/>
            <person name="Nichols A."/>
            <person name="Cepeda A.J."/>
            <person name="Yan W."/>
            <person name="Fan B."/>
            <person name="Jiang Y."/>
            <person name="Adhikari A."/>
            <person name="Zheng C.-J."/>
            <person name="Schuster L."/>
            <person name="Cowan T.M."/>
            <person name="Smanski M.J."/>
            <person name="Chevrette M.G."/>
            <person name="De Carvalho L.P.S."/>
            <person name="Shen B."/>
        </authorList>
    </citation>
    <scope>NUCLEOTIDE SEQUENCE [LARGE SCALE GENOMIC DNA]</scope>
    <source>
        <strain evidence="2 3">NPDC019481</strain>
    </source>
</reference>
<dbReference type="Proteomes" id="UP001611580">
    <property type="component" value="Unassembled WGS sequence"/>
</dbReference>
<gene>
    <name evidence="2" type="ORF">ACH47X_16750</name>
</gene>
<dbReference type="Pfam" id="PF03572">
    <property type="entry name" value="Peptidase_S41"/>
    <property type="match status" value="1"/>
</dbReference>
<dbReference type="GO" id="GO:0016787">
    <property type="term" value="F:hydrolase activity"/>
    <property type="evidence" value="ECO:0007669"/>
    <property type="project" value="UniProtKB-KW"/>
</dbReference>
<evidence type="ECO:0000313" key="3">
    <source>
        <dbReference type="Proteomes" id="UP001611580"/>
    </source>
</evidence>
<accession>A0ABW7XM08</accession>
<dbReference type="Gene3D" id="3.30.750.44">
    <property type="match status" value="1"/>
</dbReference>
<dbReference type="EC" id="3.4.-.-" evidence="2"/>
<evidence type="ECO:0000259" key="1">
    <source>
        <dbReference type="SMART" id="SM00245"/>
    </source>
</evidence>
<dbReference type="RefSeq" id="WP_397405701.1">
    <property type="nucleotide sequence ID" value="NZ_JBIRYI010000010.1"/>
</dbReference>
<dbReference type="PANTHER" id="PTHR11261:SF3">
    <property type="entry name" value="RETINOL-BINDING PROTEIN 3"/>
    <property type="match status" value="1"/>
</dbReference>
<dbReference type="Pfam" id="PF11918">
    <property type="entry name" value="Peptidase_S41_N"/>
    <property type="match status" value="1"/>
</dbReference>
<dbReference type="InterPro" id="IPR005151">
    <property type="entry name" value="Tail-specific_protease"/>
</dbReference>
<protein>
    <submittedName>
        <fullName evidence="2">S41 family peptidase</fullName>
        <ecNumber evidence="2">3.4.-.-</ecNumber>
    </submittedName>
</protein>